<evidence type="ECO:0000256" key="3">
    <source>
        <dbReference type="ARBA" id="ARBA00022989"/>
    </source>
</evidence>
<evidence type="ECO:0000259" key="7">
    <source>
        <dbReference type="Pfam" id="PF04547"/>
    </source>
</evidence>
<feature type="transmembrane region" description="Helical" evidence="6">
    <location>
        <begin position="311"/>
        <end position="333"/>
    </location>
</feature>
<dbReference type="Pfam" id="PF04547">
    <property type="entry name" value="Anoctamin"/>
    <property type="match status" value="1"/>
</dbReference>
<accession>A0AAD5VTC1</accession>
<feature type="domain" description="Anoctamin alpha-beta plait" evidence="8">
    <location>
        <begin position="30"/>
        <end position="142"/>
    </location>
</feature>
<reference evidence="9" key="1">
    <citation type="submission" date="2022-07" db="EMBL/GenBank/DDBJ databases">
        <title>Genome Sequence of Leucocoprinus birnbaumii.</title>
        <authorList>
            <person name="Buettner E."/>
        </authorList>
    </citation>
    <scope>NUCLEOTIDE SEQUENCE</scope>
    <source>
        <strain evidence="9">VT141</strain>
    </source>
</reference>
<feature type="transmembrane region" description="Helical" evidence="6">
    <location>
        <begin position="353"/>
        <end position="379"/>
    </location>
</feature>
<feature type="region of interest" description="Disordered" evidence="5">
    <location>
        <begin position="491"/>
        <end position="515"/>
    </location>
</feature>
<evidence type="ECO:0008006" key="11">
    <source>
        <dbReference type="Google" id="ProtNLM"/>
    </source>
</evidence>
<keyword evidence="2 6" id="KW-0812">Transmembrane</keyword>
<dbReference type="InterPro" id="IPR049452">
    <property type="entry name" value="Anoctamin_TM"/>
</dbReference>
<feature type="domain" description="Anoctamin transmembrane" evidence="7">
    <location>
        <begin position="174"/>
        <end position="685"/>
    </location>
</feature>
<gene>
    <name evidence="9" type="ORF">NP233_g6723</name>
</gene>
<keyword evidence="4 6" id="KW-0472">Membrane</keyword>
<feature type="region of interest" description="Disordered" evidence="5">
    <location>
        <begin position="706"/>
        <end position="729"/>
    </location>
</feature>
<sequence length="752" mass="84391">MILRGSGLHPEDSLIIIFQAPSRAKKSKQQIKDDARKSEKQYTSLISTLKDAGLKAIGKRGELDGQILVFVTWAQEHLDDLVRRERHTDFLSGLPVTPVTRESVVEPLSAANRIRLVHSYITSCQSEGGLGISPGSPEWDLIDSITPLHDRIFNEAWVRSWKPRQMGSVNLAGIREQFGESVSLYFAFLNSYTQFLLFPTALGLFSYFCLAPYSPIYSSLLCIWSVVFVEWWEVRERIFSLRFGTRGSFKVEKRRVSYRPGQTWWGREIRMLASLPVILLFAGILVGILTLIFVTEAFVTELYQGPAKQLIAFSPTILFSALVPQVLSFYHAFAARLTSWENHYHQSSYNKSLTLKTFALSAIVAYMPLGLSAFVYVPFGERVMCFVQRLLFSGAPRSISGTGWTAKITALLNTTSADVLGAATAGPVSAESGAIWVMDVNSIREKLNPARLRDQMFAYTVTNQIVNTFNEVGLPFVTRFATTLWNGKHLHKSGTHGGETKQRSSDEQEKEEDGEAYMNKVREEVALPEYDVFVDYSEMVIQFGYVVLWSTIWPLAPVMALINNVFESESDAFKLTVHYRRPIPTRTDSIGPWLDALSFLTWLSALTNSALVYLFSPEFFASFVSSSTSPGGVGNDEGTYNAMKKLLAKAVFVAMAASHGYLLLRVTVRHIIEKIWWKGSQEVQDWEKEEREVKEKFLEGAGASLHASHVSLKPPPQAEGLSVEAEQKGKEQTGFWVLDEGIDEIRRLAKDA</sequence>
<dbReference type="PANTHER" id="PTHR12308">
    <property type="entry name" value="ANOCTAMIN"/>
    <property type="match status" value="1"/>
</dbReference>
<proteinExistence type="predicted"/>
<evidence type="ECO:0000259" key="8">
    <source>
        <dbReference type="Pfam" id="PF20877"/>
    </source>
</evidence>
<dbReference type="Proteomes" id="UP001213000">
    <property type="component" value="Unassembled WGS sequence"/>
</dbReference>
<evidence type="ECO:0000313" key="10">
    <source>
        <dbReference type="Proteomes" id="UP001213000"/>
    </source>
</evidence>
<dbReference type="GO" id="GO:0032541">
    <property type="term" value="C:cortical endoplasmic reticulum"/>
    <property type="evidence" value="ECO:0007669"/>
    <property type="project" value="TreeGrafter"/>
</dbReference>
<dbReference type="Pfam" id="PF20877">
    <property type="entry name" value="Anoctamin_N"/>
    <property type="match status" value="1"/>
</dbReference>
<evidence type="ECO:0000313" key="9">
    <source>
        <dbReference type="EMBL" id="KAJ3566882.1"/>
    </source>
</evidence>
<protein>
    <recommendedName>
        <fullName evidence="11">DUF590-domain-containing protein</fullName>
    </recommendedName>
</protein>
<evidence type="ECO:0000256" key="4">
    <source>
        <dbReference type="ARBA" id="ARBA00023136"/>
    </source>
</evidence>
<feature type="transmembrane region" description="Helical" evidence="6">
    <location>
        <begin position="184"/>
        <end position="208"/>
    </location>
</feature>
<name>A0AAD5VTC1_9AGAR</name>
<comment type="subcellular location">
    <subcellularLocation>
        <location evidence="1">Membrane</location>
        <topology evidence="1">Multi-pass membrane protein</topology>
    </subcellularLocation>
</comment>
<dbReference type="GO" id="GO:0016020">
    <property type="term" value="C:membrane"/>
    <property type="evidence" value="ECO:0007669"/>
    <property type="project" value="UniProtKB-SubCell"/>
</dbReference>
<keyword evidence="3 6" id="KW-1133">Transmembrane helix</keyword>
<evidence type="ECO:0000256" key="1">
    <source>
        <dbReference type="ARBA" id="ARBA00004141"/>
    </source>
</evidence>
<dbReference type="PANTHER" id="PTHR12308:SF73">
    <property type="entry name" value="ANOCTAMIN"/>
    <property type="match status" value="1"/>
</dbReference>
<evidence type="ECO:0000256" key="6">
    <source>
        <dbReference type="SAM" id="Phobius"/>
    </source>
</evidence>
<keyword evidence="10" id="KW-1185">Reference proteome</keyword>
<feature type="transmembrane region" description="Helical" evidence="6">
    <location>
        <begin position="277"/>
        <end position="299"/>
    </location>
</feature>
<dbReference type="EMBL" id="JANIEX010000453">
    <property type="protein sequence ID" value="KAJ3566882.1"/>
    <property type="molecule type" value="Genomic_DNA"/>
</dbReference>
<dbReference type="InterPro" id="IPR049456">
    <property type="entry name" value="Anoctamin_N_fung"/>
</dbReference>
<comment type="caution">
    <text evidence="9">The sequence shown here is derived from an EMBL/GenBank/DDBJ whole genome shotgun (WGS) entry which is preliminary data.</text>
</comment>
<dbReference type="GO" id="GO:0005254">
    <property type="term" value="F:chloride channel activity"/>
    <property type="evidence" value="ECO:0007669"/>
    <property type="project" value="TreeGrafter"/>
</dbReference>
<dbReference type="InterPro" id="IPR007632">
    <property type="entry name" value="Anoctamin"/>
</dbReference>
<evidence type="ECO:0000256" key="5">
    <source>
        <dbReference type="SAM" id="MobiDB-lite"/>
    </source>
</evidence>
<organism evidence="9 10">
    <name type="scientific">Leucocoprinus birnbaumii</name>
    <dbReference type="NCBI Taxonomy" id="56174"/>
    <lineage>
        <taxon>Eukaryota</taxon>
        <taxon>Fungi</taxon>
        <taxon>Dikarya</taxon>
        <taxon>Basidiomycota</taxon>
        <taxon>Agaricomycotina</taxon>
        <taxon>Agaricomycetes</taxon>
        <taxon>Agaricomycetidae</taxon>
        <taxon>Agaricales</taxon>
        <taxon>Agaricineae</taxon>
        <taxon>Agaricaceae</taxon>
        <taxon>Leucocoprinus</taxon>
    </lineage>
</organism>
<feature type="compositionally biased region" description="Basic and acidic residues" evidence="5">
    <location>
        <begin position="498"/>
        <end position="507"/>
    </location>
</feature>
<evidence type="ECO:0000256" key="2">
    <source>
        <dbReference type="ARBA" id="ARBA00022692"/>
    </source>
</evidence>
<dbReference type="AlphaFoldDB" id="A0AAD5VTC1"/>